<proteinExistence type="predicted"/>
<dbReference type="AlphaFoldDB" id="A0A8H4VRA6"/>
<keyword evidence="3" id="KW-1185">Reference proteome</keyword>
<gene>
    <name evidence="2" type="ORF">D9613_004867</name>
</gene>
<comment type="caution">
    <text evidence="2">The sequence shown here is derived from an EMBL/GenBank/DDBJ whole genome shotgun (WGS) entry which is preliminary data.</text>
</comment>
<keyword evidence="1" id="KW-0732">Signal</keyword>
<organism evidence="2 3">
    <name type="scientific">Agrocybe pediades</name>
    <dbReference type="NCBI Taxonomy" id="84607"/>
    <lineage>
        <taxon>Eukaryota</taxon>
        <taxon>Fungi</taxon>
        <taxon>Dikarya</taxon>
        <taxon>Basidiomycota</taxon>
        <taxon>Agaricomycotina</taxon>
        <taxon>Agaricomycetes</taxon>
        <taxon>Agaricomycetidae</taxon>
        <taxon>Agaricales</taxon>
        <taxon>Agaricineae</taxon>
        <taxon>Strophariaceae</taxon>
        <taxon>Agrocybe</taxon>
    </lineage>
</organism>
<feature type="chain" id="PRO_5033994473" evidence="1">
    <location>
        <begin position="19"/>
        <end position="100"/>
    </location>
</feature>
<accession>A0A8H4VRA6</accession>
<sequence>MRFNLVILAIFAASAAMARPSGTTQNDESAEFKSLLANSPAQVGHQAAENDPVPPGCYWDGIAPFCDGNCPPGYVEKGRKPCGFAGYSALCCRVPDSSES</sequence>
<dbReference type="EMBL" id="JAACJL010000016">
    <property type="protein sequence ID" value="KAF4619182.1"/>
    <property type="molecule type" value="Genomic_DNA"/>
</dbReference>
<protein>
    <submittedName>
        <fullName evidence="2">Uncharacterized protein</fullName>
    </submittedName>
</protein>
<feature type="signal peptide" evidence="1">
    <location>
        <begin position="1"/>
        <end position="18"/>
    </location>
</feature>
<evidence type="ECO:0000313" key="2">
    <source>
        <dbReference type="EMBL" id="KAF4619182.1"/>
    </source>
</evidence>
<evidence type="ECO:0000256" key="1">
    <source>
        <dbReference type="SAM" id="SignalP"/>
    </source>
</evidence>
<reference evidence="2 3" key="1">
    <citation type="submission" date="2019-12" db="EMBL/GenBank/DDBJ databases">
        <authorList>
            <person name="Floudas D."/>
            <person name="Bentzer J."/>
            <person name="Ahren D."/>
            <person name="Johansson T."/>
            <person name="Persson P."/>
            <person name="Tunlid A."/>
        </authorList>
    </citation>
    <scope>NUCLEOTIDE SEQUENCE [LARGE SCALE GENOMIC DNA]</scope>
    <source>
        <strain evidence="2 3">CBS 102.39</strain>
    </source>
</reference>
<dbReference type="Proteomes" id="UP000521872">
    <property type="component" value="Unassembled WGS sequence"/>
</dbReference>
<evidence type="ECO:0000313" key="3">
    <source>
        <dbReference type="Proteomes" id="UP000521872"/>
    </source>
</evidence>
<name>A0A8H4VRA6_9AGAR</name>